<organism evidence="2 3">
    <name type="scientific">Macrophomina phaseolina (strain MS6)</name>
    <name type="common">Charcoal rot fungus</name>
    <dbReference type="NCBI Taxonomy" id="1126212"/>
    <lineage>
        <taxon>Eukaryota</taxon>
        <taxon>Fungi</taxon>
        <taxon>Dikarya</taxon>
        <taxon>Ascomycota</taxon>
        <taxon>Pezizomycotina</taxon>
        <taxon>Dothideomycetes</taxon>
        <taxon>Dothideomycetes incertae sedis</taxon>
        <taxon>Botryosphaeriales</taxon>
        <taxon>Botryosphaeriaceae</taxon>
        <taxon>Macrophomina</taxon>
    </lineage>
</organism>
<dbReference type="Proteomes" id="UP000007129">
    <property type="component" value="Unassembled WGS sequence"/>
</dbReference>
<comment type="caution">
    <text evidence="2">The sequence shown here is derived from an EMBL/GenBank/DDBJ whole genome shotgun (WGS) entry which is preliminary data.</text>
</comment>
<dbReference type="VEuPathDB" id="FungiDB:MPH_05627"/>
<evidence type="ECO:0000256" key="1">
    <source>
        <dbReference type="SAM" id="SignalP"/>
    </source>
</evidence>
<protein>
    <recommendedName>
        <fullName evidence="4">AA1-like domain-containing protein</fullName>
    </recommendedName>
</protein>
<proteinExistence type="predicted"/>
<accession>K2RR28</accession>
<name>K2RR28_MACPH</name>
<dbReference type="InParanoid" id="K2RR28"/>
<keyword evidence="1" id="KW-0732">Signal</keyword>
<dbReference type="EMBL" id="AHHD01000254">
    <property type="protein sequence ID" value="EKG17173.1"/>
    <property type="molecule type" value="Genomic_DNA"/>
</dbReference>
<sequence length="170" mass="18656">MHASTFFASAAALVSVASAGTIPTFAKRFNVTEAWGQWQVTNLTFYDSPSSDSLSFQLWWDNGYSGPVQCSASLYSIQDDSWYRCAAREGYGDNLAFALSENWENISISQKLYQSGPRVNLNGTAPLPIKWENTIAGRQGAGDPFYVPVLSVSYTFGNGTTSPTEYSTRK</sequence>
<dbReference type="HOGENOM" id="CLU_1570923_0_0_1"/>
<evidence type="ECO:0008006" key="4">
    <source>
        <dbReference type="Google" id="ProtNLM"/>
    </source>
</evidence>
<gene>
    <name evidence="2" type="ORF">MPH_05627</name>
</gene>
<evidence type="ECO:0000313" key="3">
    <source>
        <dbReference type="Proteomes" id="UP000007129"/>
    </source>
</evidence>
<feature type="signal peptide" evidence="1">
    <location>
        <begin position="1"/>
        <end position="19"/>
    </location>
</feature>
<dbReference type="AlphaFoldDB" id="K2RR28"/>
<feature type="chain" id="PRO_5003866910" description="AA1-like domain-containing protein" evidence="1">
    <location>
        <begin position="20"/>
        <end position="170"/>
    </location>
</feature>
<evidence type="ECO:0000313" key="2">
    <source>
        <dbReference type="EMBL" id="EKG17173.1"/>
    </source>
</evidence>
<dbReference type="OrthoDB" id="3918350at2759"/>
<reference evidence="2 3" key="1">
    <citation type="journal article" date="2012" name="BMC Genomics">
        <title>Tools to kill: Genome of one of the most destructive plant pathogenic fungi Macrophomina phaseolina.</title>
        <authorList>
            <person name="Islam M.S."/>
            <person name="Haque M.S."/>
            <person name="Islam M.M."/>
            <person name="Emdad E.M."/>
            <person name="Halim A."/>
            <person name="Hossen Q.M.M."/>
            <person name="Hossain M.Z."/>
            <person name="Ahmed B."/>
            <person name="Rahim S."/>
            <person name="Rahman M.S."/>
            <person name="Alam M.M."/>
            <person name="Hou S."/>
            <person name="Wan X."/>
            <person name="Saito J.A."/>
            <person name="Alam M."/>
        </authorList>
    </citation>
    <scope>NUCLEOTIDE SEQUENCE [LARGE SCALE GENOMIC DNA]</scope>
    <source>
        <strain evidence="2 3">MS6</strain>
    </source>
</reference>